<sequence length="109" mass="12473">MEQSVLYKVIGGPQALSAKKHFLVFLWFVEHQTASYRDVADIFNVSLSTLYELVATVIDLDRQEDIKKMADLVLEGIGVVTDMLIQEVEILKKTFRKEKKESLDPELDT</sequence>
<evidence type="ECO:0000313" key="1">
    <source>
        <dbReference type="EMBL" id="CAD7598319.1"/>
    </source>
</evidence>
<reference evidence="1" key="1">
    <citation type="submission" date="2020-11" db="EMBL/GenBank/DDBJ databases">
        <authorList>
            <person name="Tran Van P."/>
        </authorList>
    </citation>
    <scope>NUCLEOTIDE SEQUENCE</scope>
</reference>
<gene>
    <name evidence="1" type="ORF">TGEB3V08_LOCUS7022</name>
</gene>
<proteinExistence type="predicted"/>
<dbReference type="EMBL" id="OE842021">
    <property type="protein sequence ID" value="CAD7598319.1"/>
    <property type="molecule type" value="Genomic_DNA"/>
</dbReference>
<protein>
    <submittedName>
        <fullName evidence="1">Uncharacterized protein</fullName>
    </submittedName>
</protein>
<name>A0A7R9K2Y0_TIMGE</name>
<organism evidence="1">
    <name type="scientific">Timema genevievae</name>
    <name type="common">Walking stick</name>
    <dbReference type="NCBI Taxonomy" id="629358"/>
    <lineage>
        <taxon>Eukaryota</taxon>
        <taxon>Metazoa</taxon>
        <taxon>Ecdysozoa</taxon>
        <taxon>Arthropoda</taxon>
        <taxon>Hexapoda</taxon>
        <taxon>Insecta</taxon>
        <taxon>Pterygota</taxon>
        <taxon>Neoptera</taxon>
        <taxon>Polyneoptera</taxon>
        <taxon>Phasmatodea</taxon>
        <taxon>Timematodea</taxon>
        <taxon>Timematoidea</taxon>
        <taxon>Timematidae</taxon>
        <taxon>Timema</taxon>
    </lineage>
</organism>
<dbReference type="AlphaFoldDB" id="A0A7R9K2Y0"/>
<accession>A0A7R9K2Y0</accession>